<dbReference type="AlphaFoldDB" id="F0SK82"/>
<sequence length="315" mass="33354">MRYVDSHTEGEPTRVILDGGPDLGDGTVAEKLQVLRHEHDYLRRFTILEPRGFSAIVGALLCRPSDPNCQAGVIFFNNTGYLGMCGHGVIGVAATLAYLGRIETGTCRLETPVGPVDVEVLEDSSFAVTNVPSYRYRTGVEVDVAGLGRVSGDIAWGGNWFFLTTVPGLTLTSEHIPQLTAASSSIRHALEAAGITGSNGGEIDHIELIGPPANSDGNARNFVLCPGGEYDRSPCGTGTSAKVACLAADEKLQPGQIWVQESVIGSSFRASYRWDESGQLIPTIQGRAFVCADGHLVSQVGDPLAAGMPSNRIAQ</sequence>
<proteinExistence type="inferred from homology"/>
<dbReference type="STRING" id="756272.Plabr_3242"/>
<dbReference type="RefSeq" id="WP_013629560.1">
    <property type="nucleotide sequence ID" value="NC_015174.1"/>
</dbReference>
<dbReference type="Proteomes" id="UP000006860">
    <property type="component" value="Chromosome"/>
</dbReference>
<gene>
    <name evidence="2" type="ordered locus">Plabr_3242</name>
</gene>
<evidence type="ECO:0000256" key="1">
    <source>
        <dbReference type="ARBA" id="ARBA00007529"/>
    </source>
</evidence>
<dbReference type="Pfam" id="PF05544">
    <property type="entry name" value="Pro_racemase"/>
    <property type="match status" value="1"/>
</dbReference>
<dbReference type="SFLD" id="SFLDS00028">
    <property type="entry name" value="Proline_Racemase"/>
    <property type="match status" value="1"/>
</dbReference>
<name>F0SK82_RUBBR</name>
<dbReference type="EMBL" id="CP002546">
    <property type="protein sequence ID" value="ADY60839.1"/>
    <property type="molecule type" value="Genomic_DNA"/>
</dbReference>
<dbReference type="KEGG" id="pbs:Plabr_3242"/>
<reference evidence="3" key="1">
    <citation type="submission" date="2011-02" db="EMBL/GenBank/DDBJ databases">
        <title>The complete genome of Planctomyces brasiliensis DSM 5305.</title>
        <authorList>
            <person name="Lucas S."/>
            <person name="Copeland A."/>
            <person name="Lapidus A."/>
            <person name="Bruce D."/>
            <person name="Goodwin L."/>
            <person name="Pitluck S."/>
            <person name="Kyrpides N."/>
            <person name="Mavromatis K."/>
            <person name="Pagani I."/>
            <person name="Ivanova N."/>
            <person name="Ovchinnikova G."/>
            <person name="Lu M."/>
            <person name="Detter J.C."/>
            <person name="Han C."/>
            <person name="Land M."/>
            <person name="Hauser L."/>
            <person name="Markowitz V."/>
            <person name="Cheng J.-F."/>
            <person name="Hugenholtz P."/>
            <person name="Woyke T."/>
            <person name="Wu D."/>
            <person name="Tindall B."/>
            <person name="Pomrenke H.G."/>
            <person name="Brambilla E."/>
            <person name="Klenk H.-P."/>
            <person name="Eisen J.A."/>
        </authorList>
    </citation>
    <scope>NUCLEOTIDE SEQUENCE [LARGE SCALE GENOMIC DNA]</scope>
    <source>
        <strain evidence="3">ATCC 49424 / DSM 5305 / JCM 21570 / IAM 15109 / NBRC 103401 / IFAM 1448</strain>
    </source>
</reference>
<protein>
    <submittedName>
        <fullName evidence="2">4-hydroxyproline epimerase</fullName>
        <ecNumber evidence="2">5.1.1.8</ecNumber>
    </submittedName>
</protein>
<dbReference type="FunFam" id="3.10.310.10:FF:000003">
    <property type="entry name" value="Proline racemase"/>
    <property type="match status" value="1"/>
</dbReference>
<accession>F0SK82</accession>
<dbReference type="eggNOG" id="COG3938">
    <property type="taxonomic scope" value="Bacteria"/>
</dbReference>
<keyword evidence="3" id="KW-1185">Reference proteome</keyword>
<evidence type="ECO:0000313" key="2">
    <source>
        <dbReference type="EMBL" id="ADY60839.1"/>
    </source>
</evidence>
<evidence type="ECO:0000313" key="3">
    <source>
        <dbReference type="Proteomes" id="UP000006860"/>
    </source>
</evidence>
<keyword evidence="2" id="KW-0413">Isomerase</keyword>
<dbReference type="InterPro" id="IPR008794">
    <property type="entry name" value="Pro_racemase_fam"/>
</dbReference>
<dbReference type="OrthoDB" id="181267at2"/>
<dbReference type="PIRSF" id="PIRSF029792">
    <property type="entry name" value="Pro_racemase"/>
    <property type="match status" value="1"/>
</dbReference>
<comment type="similarity">
    <text evidence="1">Belongs to the proline racemase family.</text>
</comment>
<dbReference type="PANTHER" id="PTHR33442">
    <property type="entry name" value="TRANS-3-HYDROXY-L-PROLINE DEHYDRATASE"/>
    <property type="match status" value="1"/>
</dbReference>
<dbReference type="Gene3D" id="3.10.310.10">
    <property type="entry name" value="Diaminopimelate Epimerase, Chain A, domain 1"/>
    <property type="match status" value="2"/>
</dbReference>
<dbReference type="HOGENOM" id="CLU_036729_1_0_0"/>
<dbReference type="SUPFAM" id="SSF54506">
    <property type="entry name" value="Diaminopimelate epimerase-like"/>
    <property type="match status" value="1"/>
</dbReference>
<dbReference type="EC" id="5.1.1.8" evidence="2"/>
<dbReference type="GO" id="GO:0047580">
    <property type="term" value="F:4-hydroxyproline epimerase activity"/>
    <property type="evidence" value="ECO:0007669"/>
    <property type="project" value="UniProtKB-EC"/>
</dbReference>
<organism evidence="2 3">
    <name type="scientific">Rubinisphaera brasiliensis (strain ATCC 49424 / DSM 5305 / JCM 21570 / IAM 15109 / NBRC 103401 / IFAM 1448)</name>
    <name type="common">Planctomyces brasiliensis</name>
    <dbReference type="NCBI Taxonomy" id="756272"/>
    <lineage>
        <taxon>Bacteria</taxon>
        <taxon>Pseudomonadati</taxon>
        <taxon>Planctomycetota</taxon>
        <taxon>Planctomycetia</taxon>
        <taxon>Planctomycetales</taxon>
        <taxon>Planctomycetaceae</taxon>
        <taxon>Rubinisphaera</taxon>
    </lineage>
</organism>
<dbReference type="PANTHER" id="PTHR33442:SF1">
    <property type="entry name" value="TRANS-3-HYDROXY-L-PROLINE DEHYDRATASE"/>
    <property type="match status" value="1"/>
</dbReference>